<accession>A0A1H4I5E3</accession>
<protein>
    <submittedName>
        <fullName evidence="1">Uncharacterized protein</fullName>
    </submittedName>
</protein>
<sequence length="157" mass="17931">MANKFFEYQTEGGARTGLAMVEEDRKAVYSFVANDGTWRRNRGLEKEYYLRRDRVSFKPIKKSAMKAVQDRVPKMSDFSYDILTRNNAPKKMGGPVRKPHRRGKHVKVFIGNKAVTALVTESESFRRVPAKAAAHRHFMINIVKKKASSIAGTKKKI</sequence>
<dbReference type="EMBL" id="FNSV01000001">
    <property type="protein sequence ID" value="SEB29297.1"/>
    <property type="molecule type" value="Genomic_DNA"/>
</dbReference>
<proteinExistence type="predicted"/>
<reference evidence="2" key="1">
    <citation type="submission" date="2016-10" db="EMBL/GenBank/DDBJ databases">
        <authorList>
            <person name="Varghese N."/>
            <person name="Submissions S."/>
        </authorList>
    </citation>
    <scope>NUCLEOTIDE SEQUENCE [LARGE SCALE GENOMIC DNA]</scope>
    <source>
        <strain evidence="2">DSM 44498</strain>
    </source>
</reference>
<dbReference type="AlphaFoldDB" id="A0A1H4I5E3"/>
<dbReference type="Proteomes" id="UP000183561">
    <property type="component" value="Unassembled WGS sequence"/>
</dbReference>
<evidence type="ECO:0000313" key="1">
    <source>
        <dbReference type="EMBL" id="SEB29297.1"/>
    </source>
</evidence>
<gene>
    <name evidence="1" type="ORF">SAMN04490239_0065</name>
</gene>
<keyword evidence="2" id="KW-1185">Reference proteome</keyword>
<organism evidence="1 2">
    <name type="scientific">Rhodococcus koreensis</name>
    <dbReference type="NCBI Taxonomy" id="99653"/>
    <lineage>
        <taxon>Bacteria</taxon>
        <taxon>Bacillati</taxon>
        <taxon>Actinomycetota</taxon>
        <taxon>Actinomycetes</taxon>
        <taxon>Mycobacteriales</taxon>
        <taxon>Nocardiaceae</taxon>
        <taxon>Rhodococcus</taxon>
    </lineage>
</organism>
<dbReference type="RefSeq" id="WP_072949762.1">
    <property type="nucleotide sequence ID" value="NZ_FNSV01000001.1"/>
</dbReference>
<name>A0A1H4I5E3_9NOCA</name>
<evidence type="ECO:0000313" key="2">
    <source>
        <dbReference type="Proteomes" id="UP000183561"/>
    </source>
</evidence>